<dbReference type="Proteomes" id="UP000053370">
    <property type="component" value="Unassembled WGS sequence"/>
</dbReference>
<keyword evidence="3" id="KW-1185">Reference proteome</keyword>
<dbReference type="EMBL" id="DF968181">
    <property type="protein sequence ID" value="GAP40381.1"/>
    <property type="molecule type" value="Genomic_DNA"/>
</dbReference>
<dbReference type="PANTHER" id="PTHR42659:SF9">
    <property type="entry name" value="XANTHINE DEHYDROGENASE FAD-BINDING SUBUNIT XDHB-RELATED"/>
    <property type="match status" value="1"/>
</dbReference>
<proteinExistence type="predicted"/>
<protein>
    <submittedName>
        <fullName evidence="2">CO/xanthine dehydrogenase, FAD-binding subunit</fullName>
    </submittedName>
</protein>
<evidence type="ECO:0000313" key="2">
    <source>
        <dbReference type="EMBL" id="GAP40381.1"/>
    </source>
</evidence>
<accession>A0A0S7BJ73</accession>
<dbReference type="PANTHER" id="PTHR42659">
    <property type="entry name" value="XANTHINE DEHYDROGENASE SUBUNIT C-RELATED"/>
    <property type="match status" value="1"/>
</dbReference>
<dbReference type="Pfam" id="PF00941">
    <property type="entry name" value="FAD_binding_5"/>
    <property type="match status" value="1"/>
</dbReference>
<reference evidence="2" key="1">
    <citation type="journal article" date="2015" name="Genome Announc.">
        <title>Draft Genome Sequence of Anaerolineae Strain TC1, a Novel Isolate from a Methanogenic Wastewater Treatment System.</title>
        <authorList>
            <person name="Matsuura N."/>
            <person name="Tourlousse D.M."/>
            <person name="Sun L."/>
            <person name="Toyonaga M."/>
            <person name="Kuroda K."/>
            <person name="Ohashi A."/>
            <person name="Cruz R."/>
            <person name="Yamaguchi T."/>
            <person name="Sekiguchi Y."/>
        </authorList>
    </citation>
    <scope>NUCLEOTIDE SEQUENCE [LARGE SCALE GENOMIC DNA]</scope>
    <source>
        <strain evidence="2">TC1</strain>
    </source>
</reference>
<dbReference type="InterPro" id="IPR005107">
    <property type="entry name" value="CO_DH_flav_C"/>
</dbReference>
<evidence type="ECO:0000259" key="1">
    <source>
        <dbReference type="PROSITE" id="PS51387"/>
    </source>
</evidence>
<gene>
    <name evidence="2" type="ORF">ATC1_13355</name>
</gene>
<dbReference type="SUPFAM" id="SSF55447">
    <property type="entry name" value="CO dehydrogenase flavoprotein C-terminal domain-like"/>
    <property type="match status" value="1"/>
</dbReference>
<dbReference type="InterPro" id="IPR051312">
    <property type="entry name" value="Diverse_Substr_Oxidored"/>
</dbReference>
<dbReference type="InterPro" id="IPR016169">
    <property type="entry name" value="FAD-bd_PCMH_sub2"/>
</dbReference>
<dbReference type="STRING" id="1678840.ATC1_13355"/>
<dbReference type="GO" id="GO:0071949">
    <property type="term" value="F:FAD binding"/>
    <property type="evidence" value="ECO:0007669"/>
    <property type="project" value="InterPro"/>
</dbReference>
<dbReference type="SUPFAM" id="SSF56176">
    <property type="entry name" value="FAD-binding/transporter-associated domain-like"/>
    <property type="match status" value="1"/>
</dbReference>
<dbReference type="InterPro" id="IPR036683">
    <property type="entry name" value="CO_DH_flav_C_dom_sf"/>
</dbReference>
<organism evidence="2">
    <name type="scientific">Flexilinea flocculi</name>
    <dbReference type="NCBI Taxonomy" id="1678840"/>
    <lineage>
        <taxon>Bacteria</taxon>
        <taxon>Bacillati</taxon>
        <taxon>Chloroflexota</taxon>
        <taxon>Anaerolineae</taxon>
        <taxon>Anaerolineales</taxon>
        <taxon>Anaerolineaceae</taxon>
        <taxon>Flexilinea</taxon>
    </lineage>
</organism>
<feature type="domain" description="FAD-binding PCMH-type" evidence="1">
    <location>
        <begin position="1"/>
        <end position="174"/>
    </location>
</feature>
<dbReference type="InterPro" id="IPR016166">
    <property type="entry name" value="FAD-bd_PCMH"/>
</dbReference>
<dbReference type="OrthoDB" id="9793944at2"/>
<name>A0A0S7BJ73_9CHLR</name>
<dbReference type="Gene3D" id="3.30.465.10">
    <property type="match status" value="1"/>
</dbReference>
<dbReference type="RefSeq" id="WP_062279620.1">
    <property type="nucleotide sequence ID" value="NZ_DF968181.1"/>
</dbReference>
<dbReference type="AlphaFoldDB" id="A0A0S7BJ73"/>
<dbReference type="InterPro" id="IPR036318">
    <property type="entry name" value="FAD-bd_PCMH-like_sf"/>
</dbReference>
<dbReference type="PROSITE" id="PS51387">
    <property type="entry name" value="FAD_PCMH"/>
    <property type="match status" value="1"/>
</dbReference>
<dbReference type="Pfam" id="PF03450">
    <property type="entry name" value="CO_deh_flav_C"/>
    <property type="match status" value="1"/>
</dbReference>
<sequence length="285" mass="31952">MPKIEIIPVHSINELSILLSENDCRIIAGGIAIRDEMGTVDSKIRKLIDISPLHEQLSFIRFKGNRIEIGALTSVEEIFVSPILQTFSPALIRAIASWESRASCSQATIGGSLAYRSLFDASIPVMIIHNAKIRIKTINDFHEIEMDHFLSQSPKYRLKEDEFIFSVSFRKPQGFWGSSWSSIVDERDNSSIQAAAMISLDEEQKISAARIAVQQKGRMVFRARAVEKFIIENHVDELQIENAVSNVKKDIPSSAVNPPLNIMESVLKTVLADSLKQANTFQKEL</sequence>
<dbReference type="InterPro" id="IPR002346">
    <property type="entry name" value="Mopterin_DH_FAD-bd"/>
</dbReference>
<dbReference type="GO" id="GO:0016491">
    <property type="term" value="F:oxidoreductase activity"/>
    <property type="evidence" value="ECO:0007669"/>
    <property type="project" value="InterPro"/>
</dbReference>
<evidence type="ECO:0000313" key="3">
    <source>
        <dbReference type="Proteomes" id="UP000053370"/>
    </source>
</evidence>
<dbReference type="Gene3D" id="3.30.390.50">
    <property type="entry name" value="CO dehydrogenase flavoprotein, C-terminal domain"/>
    <property type="match status" value="1"/>
</dbReference>